<dbReference type="PANTHER" id="PTHR21101:SF12">
    <property type="entry name" value="RESISTIN"/>
    <property type="match status" value="1"/>
</dbReference>
<comment type="similarity">
    <text evidence="2">Belongs to the resistin/FIZZ family.</text>
</comment>
<keyword evidence="3" id="KW-0964">Secreted</keyword>
<evidence type="ECO:0000256" key="6">
    <source>
        <dbReference type="ARBA" id="ARBA00023157"/>
    </source>
</evidence>
<dbReference type="Proteomes" id="UP000812440">
    <property type="component" value="Unassembled WGS sequence"/>
</dbReference>
<evidence type="ECO:0000256" key="3">
    <source>
        <dbReference type="ARBA" id="ARBA00022525"/>
    </source>
</evidence>
<dbReference type="CDD" id="cd16333">
    <property type="entry name" value="RELM"/>
    <property type="match status" value="1"/>
</dbReference>
<evidence type="ECO:0000256" key="1">
    <source>
        <dbReference type="ARBA" id="ARBA00004613"/>
    </source>
</evidence>
<comment type="caution">
    <text evidence="8">The sequence shown here is derived from an EMBL/GenBank/DDBJ whole genome shotgun (WGS) entry which is preliminary data.</text>
</comment>
<sequence length="113" mass="12344">MKFCLLLIFLVTAQVFSGEVSIRHNECTMSDLLSLIAEVKSLSSTVLEYGKISCIDVNQRGAYASCSADYSVTACSCGMGCGSWDIQSQTTCHCQCNNMDWTTARCCKITTKL</sequence>
<organism evidence="8 9">
    <name type="scientific">Hymenochirus boettgeri</name>
    <name type="common">Congo dwarf clawed frog</name>
    <dbReference type="NCBI Taxonomy" id="247094"/>
    <lineage>
        <taxon>Eukaryota</taxon>
        <taxon>Metazoa</taxon>
        <taxon>Chordata</taxon>
        <taxon>Craniata</taxon>
        <taxon>Vertebrata</taxon>
        <taxon>Euteleostomi</taxon>
        <taxon>Amphibia</taxon>
        <taxon>Batrachia</taxon>
        <taxon>Anura</taxon>
        <taxon>Pipoidea</taxon>
        <taxon>Pipidae</taxon>
        <taxon>Pipinae</taxon>
        <taxon>Hymenochirus</taxon>
    </lineage>
</organism>
<dbReference type="InterPro" id="IPR036262">
    <property type="entry name" value="Resistin-like_sf"/>
</dbReference>
<reference evidence="8" key="1">
    <citation type="thesis" date="2020" institute="ProQuest LLC" country="789 East Eisenhower Parkway, Ann Arbor, MI, USA">
        <title>Comparative Genomics and Chromosome Evolution.</title>
        <authorList>
            <person name="Mudd A.B."/>
        </authorList>
    </citation>
    <scope>NUCLEOTIDE SEQUENCE</scope>
    <source>
        <strain evidence="8">Female2</strain>
        <tissue evidence="8">Blood</tissue>
    </source>
</reference>
<dbReference type="Gene3D" id="2.60.40.4230">
    <property type="entry name" value="Resistin head domain"/>
    <property type="match status" value="1"/>
</dbReference>
<gene>
    <name evidence="8" type="ORF">GDO86_019492</name>
</gene>
<dbReference type="GO" id="GO:0005179">
    <property type="term" value="F:hormone activity"/>
    <property type="evidence" value="ECO:0007669"/>
    <property type="project" value="UniProtKB-KW"/>
</dbReference>
<evidence type="ECO:0000313" key="8">
    <source>
        <dbReference type="EMBL" id="KAG8431049.1"/>
    </source>
</evidence>
<dbReference type="SUPFAM" id="SSF111423">
    <property type="entry name" value="Resistin"/>
    <property type="match status" value="1"/>
</dbReference>
<dbReference type="AlphaFoldDB" id="A0A8T2IEL6"/>
<comment type="subcellular location">
    <subcellularLocation>
        <location evidence="1">Secreted</location>
    </subcellularLocation>
</comment>
<evidence type="ECO:0000313" key="9">
    <source>
        <dbReference type="Proteomes" id="UP000812440"/>
    </source>
</evidence>
<name>A0A8T2IEL6_9PIPI</name>
<accession>A0A8T2IEL6</accession>
<dbReference type="EMBL" id="JAACNH010000394">
    <property type="protein sequence ID" value="KAG8431051.1"/>
    <property type="molecule type" value="Genomic_DNA"/>
</dbReference>
<evidence type="ECO:0000256" key="4">
    <source>
        <dbReference type="ARBA" id="ARBA00022702"/>
    </source>
</evidence>
<keyword evidence="5 7" id="KW-0732">Signal</keyword>
<dbReference type="GO" id="GO:0005615">
    <property type="term" value="C:extracellular space"/>
    <property type="evidence" value="ECO:0007669"/>
    <property type="project" value="TreeGrafter"/>
</dbReference>
<dbReference type="EMBL" id="JAACNH010000394">
    <property type="protein sequence ID" value="KAG8431049.1"/>
    <property type="molecule type" value="Genomic_DNA"/>
</dbReference>
<dbReference type="PANTHER" id="PTHR21101">
    <property type="entry name" value="RESISTIN"/>
    <property type="match status" value="1"/>
</dbReference>
<evidence type="ECO:0008006" key="10">
    <source>
        <dbReference type="Google" id="ProtNLM"/>
    </source>
</evidence>
<dbReference type="InterPro" id="IPR009714">
    <property type="entry name" value="RELM"/>
</dbReference>
<feature type="chain" id="PRO_5036275684" description="Resistin-like beta" evidence="7">
    <location>
        <begin position="19"/>
        <end position="113"/>
    </location>
</feature>
<dbReference type="EMBL" id="JAACNH010000394">
    <property type="protein sequence ID" value="KAG8431050.1"/>
    <property type="molecule type" value="Genomic_DNA"/>
</dbReference>
<dbReference type="OrthoDB" id="10065422at2759"/>
<feature type="signal peptide" evidence="7">
    <location>
        <begin position="1"/>
        <end position="18"/>
    </location>
</feature>
<dbReference type="FunFam" id="2.60.40.4230:FF:000001">
    <property type="entry name" value="Resistin-like beta"/>
    <property type="match status" value="1"/>
</dbReference>
<dbReference type="Pfam" id="PF06954">
    <property type="entry name" value="Resistin"/>
    <property type="match status" value="1"/>
</dbReference>
<keyword evidence="9" id="KW-1185">Reference proteome</keyword>
<evidence type="ECO:0000256" key="7">
    <source>
        <dbReference type="SAM" id="SignalP"/>
    </source>
</evidence>
<protein>
    <recommendedName>
        <fullName evidence="10">Resistin-like beta</fullName>
    </recommendedName>
</protein>
<evidence type="ECO:0000256" key="2">
    <source>
        <dbReference type="ARBA" id="ARBA00007258"/>
    </source>
</evidence>
<keyword evidence="6" id="KW-1015">Disulfide bond</keyword>
<keyword evidence="4" id="KW-0372">Hormone</keyword>
<proteinExistence type="inferred from homology"/>
<evidence type="ECO:0000256" key="5">
    <source>
        <dbReference type="ARBA" id="ARBA00022729"/>
    </source>
</evidence>